<dbReference type="Proteomes" id="UP000056109">
    <property type="component" value="Chromosome I"/>
</dbReference>
<name>A0A0U5BBA6_9PROT</name>
<evidence type="ECO:0000256" key="3">
    <source>
        <dbReference type="ARBA" id="ARBA00023125"/>
    </source>
</evidence>
<dbReference type="EMBL" id="LN606600">
    <property type="protein sequence ID" value="CEF41618.1"/>
    <property type="molecule type" value="Genomic_DNA"/>
</dbReference>
<sequence>MTTKVEFKDISNFVHVARTGNLMRAGMISGVPKATLSHSIRRLEDLLEVELFHRSQRGLQLTDSGRALLDNTGRIFDSIELAASAAQRAHSSLNGKVRILGSAEFGTSIIGAATLYLAREHPGLSFETRMYPSDTPLPEQTEFDCLIFVGTAPSSHHVCRKLGNVGYRAYASPLLLQRLGTPNSVEDIREMPGIEYTRKGIAEPWLLQDTDGQRIGDYNVRFSVHDYWMAKFYAVSGEAIAYLPNFFVHYEVAQGHLIPLLQEANESEKISVWAIYGAARHRNPRVKLVIDTLCQNFDKLIRHPGYALVRQDL</sequence>
<comment type="similarity">
    <text evidence="1">Belongs to the LysR transcriptional regulatory family.</text>
</comment>
<dbReference type="PANTHER" id="PTHR30537">
    <property type="entry name" value="HTH-TYPE TRANSCRIPTIONAL REGULATOR"/>
    <property type="match status" value="1"/>
</dbReference>
<gene>
    <name evidence="6" type="ORF">ASN_2325</name>
</gene>
<dbReference type="PANTHER" id="PTHR30537:SF5">
    <property type="entry name" value="HTH-TYPE TRANSCRIPTIONAL ACTIVATOR TTDR-RELATED"/>
    <property type="match status" value="1"/>
</dbReference>
<keyword evidence="3" id="KW-0238">DNA-binding</keyword>
<keyword evidence="2" id="KW-0805">Transcription regulation</keyword>
<dbReference type="KEGG" id="asz:ASN_2325"/>
<organism evidence="6 7">
    <name type="scientific">Acetobacter senegalensis</name>
    <dbReference type="NCBI Taxonomy" id="446692"/>
    <lineage>
        <taxon>Bacteria</taxon>
        <taxon>Pseudomonadati</taxon>
        <taxon>Pseudomonadota</taxon>
        <taxon>Alphaproteobacteria</taxon>
        <taxon>Acetobacterales</taxon>
        <taxon>Acetobacteraceae</taxon>
        <taxon>Acetobacter</taxon>
    </lineage>
</organism>
<dbReference type="InterPro" id="IPR005119">
    <property type="entry name" value="LysR_subst-bd"/>
</dbReference>
<proteinExistence type="inferred from homology"/>
<accession>A0A0U5BBA6</accession>
<dbReference type="GO" id="GO:0003677">
    <property type="term" value="F:DNA binding"/>
    <property type="evidence" value="ECO:0007669"/>
    <property type="project" value="UniProtKB-KW"/>
</dbReference>
<keyword evidence="7" id="KW-1185">Reference proteome</keyword>
<dbReference type="GO" id="GO:0003700">
    <property type="term" value="F:DNA-binding transcription factor activity"/>
    <property type="evidence" value="ECO:0007669"/>
    <property type="project" value="InterPro"/>
</dbReference>
<dbReference type="InterPro" id="IPR036390">
    <property type="entry name" value="WH_DNA-bd_sf"/>
</dbReference>
<dbReference type="Pfam" id="PF03466">
    <property type="entry name" value="LysR_substrate"/>
    <property type="match status" value="1"/>
</dbReference>
<dbReference type="AlphaFoldDB" id="A0A0U5BBA6"/>
<dbReference type="PROSITE" id="PS50931">
    <property type="entry name" value="HTH_LYSR"/>
    <property type="match status" value="1"/>
</dbReference>
<dbReference type="InterPro" id="IPR058163">
    <property type="entry name" value="LysR-type_TF_proteobact-type"/>
</dbReference>
<evidence type="ECO:0000256" key="1">
    <source>
        <dbReference type="ARBA" id="ARBA00009437"/>
    </source>
</evidence>
<dbReference type="GeneID" id="34783360"/>
<protein>
    <submittedName>
        <fullName evidence="6">LysR family transcriptional regulator</fullName>
    </submittedName>
</protein>
<dbReference type="PATRIC" id="fig|446692.3.peg.2410"/>
<feature type="domain" description="HTH lysR-type" evidence="5">
    <location>
        <begin position="5"/>
        <end position="62"/>
    </location>
</feature>
<dbReference type="Gene3D" id="1.10.10.10">
    <property type="entry name" value="Winged helix-like DNA-binding domain superfamily/Winged helix DNA-binding domain"/>
    <property type="match status" value="1"/>
</dbReference>
<reference evidence="7" key="1">
    <citation type="submission" date="2014-09" db="EMBL/GenBank/DDBJ databases">
        <authorList>
            <person name="Illeghems K.G."/>
        </authorList>
    </citation>
    <scope>NUCLEOTIDE SEQUENCE [LARGE SCALE GENOMIC DNA]</scope>
    <source>
        <strain evidence="7">108B</strain>
    </source>
</reference>
<keyword evidence="4" id="KW-0804">Transcription</keyword>
<dbReference type="SUPFAM" id="SSF46785">
    <property type="entry name" value="Winged helix' DNA-binding domain"/>
    <property type="match status" value="1"/>
</dbReference>
<dbReference type="InterPro" id="IPR000847">
    <property type="entry name" value="LysR_HTH_N"/>
</dbReference>
<dbReference type="Gene3D" id="3.40.190.290">
    <property type="match status" value="1"/>
</dbReference>
<dbReference type="SUPFAM" id="SSF53850">
    <property type="entry name" value="Periplasmic binding protein-like II"/>
    <property type="match status" value="1"/>
</dbReference>
<evidence type="ECO:0000313" key="6">
    <source>
        <dbReference type="EMBL" id="CEF41618.1"/>
    </source>
</evidence>
<dbReference type="Pfam" id="PF00126">
    <property type="entry name" value="HTH_1"/>
    <property type="match status" value="1"/>
</dbReference>
<dbReference type="InterPro" id="IPR036388">
    <property type="entry name" value="WH-like_DNA-bd_sf"/>
</dbReference>
<evidence type="ECO:0000256" key="4">
    <source>
        <dbReference type="ARBA" id="ARBA00023163"/>
    </source>
</evidence>
<evidence type="ECO:0000313" key="7">
    <source>
        <dbReference type="Proteomes" id="UP000056109"/>
    </source>
</evidence>
<dbReference type="RefSeq" id="WP_058988141.1">
    <property type="nucleotide sequence ID" value="NZ_JAIMFP010000034.1"/>
</dbReference>
<evidence type="ECO:0000259" key="5">
    <source>
        <dbReference type="PROSITE" id="PS50931"/>
    </source>
</evidence>
<evidence type="ECO:0000256" key="2">
    <source>
        <dbReference type="ARBA" id="ARBA00023015"/>
    </source>
</evidence>